<dbReference type="Proteomes" id="UP000799770">
    <property type="component" value="Unassembled WGS sequence"/>
</dbReference>
<feature type="signal peptide" evidence="1">
    <location>
        <begin position="1"/>
        <end position="17"/>
    </location>
</feature>
<organism evidence="2 3">
    <name type="scientific">Lophiotrema nucula</name>
    <dbReference type="NCBI Taxonomy" id="690887"/>
    <lineage>
        <taxon>Eukaryota</taxon>
        <taxon>Fungi</taxon>
        <taxon>Dikarya</taxon>
        <taxon>Ascomycota</taxon>
        <taxon>Pezizomycotina</taxon>
        <taxon>Dothideomycetes</taxon>
        <taxon>Pleosporomycetidae</taxon>
        <taxon>Pleosporales</taxon>
        <taxon>Lophiotremataceae</taxon>
        <taxon>Lophiotrema</taxon>
    </lineage>
</organism>
<name>A0A6A5Z4V8_9PLEO</name>
<keyword evidence="3" id="KW-1185">Reference proteome</keyword>
<protein>
    <recommendedName>
        <fullName evidence="4">Extracellular membrane protein CFEM domain-containing protein</fullName>
    </recommendedName>
</protein>
<proteinExistence type="predicted"/>
<keyword evidence="1" id="KW-0732">Signal</keyword>
<feature type="chain" id="PRO_5025394696" description="Extracellular membrane protein CFEM domain-containing protein" evidence="1">
    <location>
        <begin position="18"/>
        <end position="144"/>
    </location>
</feature>
<dbReference type="EMBL" id="ML977326">
    <property type="protein sequence ID" value="KAF2114054.1"/>
    <property type="molecule type" value="Genomic_DNA"/>
</dbReference>
<evidence type="ECO:0000313" key="2">
    <source>
        <dbReference type="EMBL" id="KAF2114054.1"/>
    </source>
</evidence>
<reference evidence="2" key="1">
    <citation type="journal article" date="2020" name="Stud. Mycol.">
        <title>101 Dothideomycetes genomes: a test case for predicting lifestyles and emergence of pathogens.</title>
        <authorList>
            <person name="Haridas S."/>
            <person name="Albert R."/>
            <person name="Binder M."/>
            <person name="Bloem J."/>
            <person name="Labutti K."/>
            <person name="Salamov A."/>
            <person name="Andreopoulos B."/>
            <person name="Baker S."/>
            <person name="Barry K."/>
            <person name="Bills G."/>
            <person name="Bluhm B."/>
            <person name="Cannon C."/>
            <person name="Castanera R."/>
            <person name="Culley D."/>
            <person name="Daum C."/>
            <person name="Ezra D."/>
            <person name="Gonzalez J."/>
            <person name="Henrissat B."/>
            <person name="Kuo A."/>
            <person name="Liang C."/>
            <person name="Lipzen A."/>
            <person name="Lutzoni F."/>
            <person name="Magnuson J."/>
            <person name="Mondo S."/>
            <person name="Nolan M."/>
            <person name="Ohm R."/>
            <person name="Pangilinan J."/>
            <person name="Park H.-J."/>
            <person name="Ramirez L."/>
            <person name="Alfaro M."/>
            <person name="Sun H."/>
            <person name="Tritt A."/>
            <person name="Yoshinaga Y."/>
            <person name="Zwiers L.-H."/>
            <person name="Turgeon B."/>
            <person name="Goodwin S."/>
            <person name="Spatafora J."/>
            <person name="Crous P."/>
            <person name="Grigoriev I."/>
        </authorList>
    </citation>
    <scope>NUCLEOTIDE SEQUENCE</scope>
    <source>
        <strain evidence="2">CBS 627.86</strain>
    </source>
</reference>
<accession>A0A6A5Z4V8</accession>
<evidence type="ECO:0008006" key="4">
    <source>
        <dbReference type="Google" id="ProtNLM"/>
    </source>
</evidence>
<dbReference type="AlphaFoldDB" id="A0A6A5Z4V8"/>
<evidence type="ECO:0000256" key="1">
    <source>
        <dbReference type="SAM" id="SignalP"/>
    </source>
</evidence>
<evidence type="ECO:0000313" key="3">
    <source>
        <dbReference type="Proteomes" id="UP000799770"/>
    </source>
</evidence>
<sequence length="144" mass="15532">MLNLLVPAVALTVVAFAADPTPTPTPIPPITDTCLADCVKSGAFADLTALCEDVVNWNSTALTHSCYRKKCNHGWSDFPDELNTLCPPTPPPIPSITDTCLKGCIEKGGYTDLTAVCADTGRADLATCNQRDCHDDWHDFSEEY</sequence>
<gene>
    <name evidence="2" type="ORF">BDV96DRAFT_647541</name>
</gene>